<comment type="caution">
    <text evidence="7">The sequence shown here is derived from an EMBL/GenBank/DDBJ whole genome shotgun (WGS) entry which is preliminary data.</text>
</comment>
<feature type="domain" description="Reductase C-terminal" evidence="6">
    <location>
        <begin position="322"/>
        <end position="405"/>
    </location>
</feature>
<keyword evidence="2" id="KW-0285">Flavoprotein</keyword>
<keyword evidence="8" id="KW-1185">Reference proteome</keyword>
<evidence type="ECO:0000313" key="7">
    <source>
        <dbReference type="EMBL" id="RPE35221.1"/>
    </source>
</evidence>
<proteinExistence type="predicted"/>
<gene>
    <name evidence="7" type="ORF">EDD38_3568</name>
</gene>
<dbReference type="GO" id="GO:0016651">
    <property type="term" value="F:oxidoreductase activity, acting on NAD(P)H"/>
    <property type="evidence" value="ECO:0007669"/>
    <property type="project" value="TreeGrafter"/>
</dbReference>
<dbReference type="Proteomes" id="UP000266906">
    <property type="component" value="Unassembled WGS sequence"/>
</dbReference>
<dbReference type="InterPro" id="IPR036188">
    <property type="entry name" value="FAD/NAD-bd_sf"/>
</dbReference>
<dbReference type="Pfam" id="PF07992">
    <property type="entry name" value="Pyr_redox_2"/>
    <property type="match status" value="1"/>
</dbReference>
<dbReference type="InterPro" id="IPR050446">
    <property type="entry name" value="FAD-oxidoreductase/Apoptosis"/>
</dbReference>
<dbReference type="InterPro" id="IPR028202">
    <property type="entry name" value="Reductase_C"/>
</dbReference>
<dbReference type="InterPro" id="IPR023753">
    <property type="entry name" value="FAD/NAD-binding_dom"/>
</dbReference>
<dbReference type="SUPFAM" id="SSF51905">
    <property type="entry name" value="FAD/NAD(P)-binding domain"/>
    <property type="match status" value="1"/>
</dbReference>
<dbReference type="AlphaFoldDB" id="A0A3N4RVZ0"/>
<organism evidence="7 8">
    <name type="scientific">Kitasatospora cineracea</name>
    <dbReference type="NCBI Taxonomy" id="88074"/>
    <lineage>
        <taxon>Bacteria</taxon>
        <taxon>Bacillati</taxon>
        <taxon>Actinomycetota</taxon>
        <taxon>Actinomycetes</taxon>
        <taxon>Kitasatosporales</taxon>
        <taxon>Streptomycetaceae</taxon>
        <taxon>Kitasatospora</taxon>
    </lineage>
</organism>
<evidence type="ECO:0000259" key="5">
    <source>
        <dbReference type="Pfam" id="PF07992"/>
    </source>
</evidence>
<dbReference type="Pfam" id="PF14759">
    <property type="entry name" value="Reductase_C"/>
    <property type="match status" value="1"/>
</dbReference>
<dbReference type="PRINTS" id="PR00469">
    <property type="entry name" value="PNDRDTASEII"/>
</dbReference>
<feature type="domain" description="FAD/NAD(P)-binding" evidence="5">
    <location>
        <begin position="18"/>
        <end position="301"/>
    </location>
</feature>
<keyword evidence="3" id="KW-0274">FAD</keyword>
<accession>A0A3N4RVZ0</accession>
<evidence type="ECO:0000256" key="4">
    <source>
        <dbReference type="ARBA" id="ARBA00023002"/>
    </source>
</evidence>
<evidence type="ECO:0000259" key="6">
    <source>
        <dbReference type="Pfam" id="PF14759"/>
    </source>
</evidence>
<keyword evidence="4" id="KW-0560">Oxidoreductase</keyword>
<sequence>MPVSRVGAVVAELKATDRVVVVGAGMAGAQTALNLRQGGWPGPLALVGAELHLPYDRPPLSKDVLLGKTDATAFEIDWHGLGVDLLTGRRATGLADGVLHTDRGELPYDALVIATGAEPRTLPGLPGARTLRTVDDAHALRAALTPGRRIVLVGAGWIGAETATVARHLGCEVTVVEAAATPLAGALPAELGALMADWYAAAGVDLRCGAAVAGAADGGVLLADGTHLPADEVLVGIGAAPATDWLRGGPLVPDPDGTVPVDGRLRTALPGVLAVGDCASYPSARSGTRLAVQHWDHALHSGAAAAASLLGTLDAPYDPVPYFWSEQFGRMVQYAGRHAGADHLLWRGSPSDPDWTVLWLRDGALVALLAVDRPRDLAQGRRLIERGGALDPVRAADPAVQLKAAAR</sequence>
<protein>
    <submittedName>
        <fullName evidence="7">NADPH-dependent 2,4-dienoyl-CoA reductase/sulfur reductase-like enzyme</fullName>
    </submittedName>
</protein>
<dbReference type="Gene3D" id="3.50.50.60">
    <property type="entry name" value="FAD/NAD(P)-binding domain"/>
    <property type="match status" value="2"/>
</dbReference>
<dbReference type="GO" id="GO:0005737">
    <property type="term" value="C:cytoplasm"/>
    <property type="evidence" value="ECO:0007669"/>
    <property type="project" value="TreeGrafter"/>
</dbReference>
<evidence type="ECO:0000256" key="1">
    <source>
        <dbReference type="ARBA" id="ARBA00001974"/>
    </source>
</evidence>
<dbReference type="Gene3D" id="3.30.390.30">
    <property type="match status" value="1"/>
</dbReference>
<dbReference type="PRINTS" id="PR00368">
    <property type="entry name" value="FADPNR"/>
</dbReference>
<reference evidence="7 8" key="1">
    <citation type="submission" date="2018-11" db="EMBL/GenBank/DDBJ databases">
        <title>Sequencing the genomes of 1000 actinobacteria strains.</title>
        <authorList>
            <person name="Klenk H.-P."/>
        </authorList>
    </citation>
    <scope>NUCLEOTIDE SEQUENCE [LARGE SCALE GENOMIC DNA]</scope>
    <source>
        <strain evidence="7 8">DSM 44781</strain>
    </source>
</reference>
<name>A0A3N4RVZ0_9ACTN</name>
<evidence type="ECO:0000256" key="2">
    <source>
        <dbReference type="ARBA" id="ARBA00022630"/>
    </source>
</evidence>
<dbReference type="InterPro" id="IPR016156">
    <property type="entry name" value="FAD/NAD-linked_Rdtase_dimer_sf"/>
</dbReference>
<evidence type="ECO:0000256" key="3">
    <source>
        <dbReference type="ARBA" id="ARBA00022827"/>
    </source>
</evidence>
<dbReference type="PANTHER" id="PTHR43557:SF2">
    <property type="entry name" value="RIESKE DOMAIN-CONTAINING PROTEIN-RELATED"/>
    <property type="match status" value="1"/>
</dbReference>
<dbReference type="PANTHER" id="PTHR43557">
    <property type="entry name" value="APOPTOSIS-INDUCING FACTOR 1"/>
    <property type="match status" value="1"/>
</dbReference>
<comment type="cofactor">
    <cofactor evidence="1">
        <name>FAD</name>
        <dbReference type="ChEBI" id="CHEBI:57692"/>
    </cofactor>
</comment>
<dbReference type="SUPFAM" id="SSF55424">
    <property type="entry name" value="FAD/NAD-linked reductases, dimerisation (C-terminal) domain"/>
    <property type="match status" value="1"/>
</dbReference>
<evidence type="ECO:0000313" key="8">
    <source>
        <dbReference type="Proteomes" id="UP000266906"/>
    </source>
</evidence>
<dbReference type="EMBL" id="RKQG01000001">
    <property type="protein sequence ID" value="RPE35221.1"/>
    <property type="molecule type" value="Genomic_DNA"/>
</dbReference>